<gene>
    <name evidence="2" type="ordered locus">Mesop_2350</name>
</gene>
<feature type="signal peptide" evidence="1">
    <location>
        <begin position="1"/>
        <end position="27"/>
    </location>
</feature>
<name>F7YEM1_MESOW</name>
<accession>F7YEM1</accession>
<evidence type="ECO:0000256" key="1">
    <source>
        <dbReference type="SAM" id="SignalP"/>
    </source>
</evidence>
<reference evidence="2 3" key="1">
    <citation type="submission" date="2010-10" db="EMBL/GenBank/DDBJ databases">
        <title>Complete sequence of Mesorhizobium opportunistum WSM2075.</title>
        <authorList>
            <consortium name="US DOE Joint Genome Institute"/>
            <person name="Lucas S."/>
            <person name="Copeland A."/>
            <person name="Lapidus A."/>
            <person name="Cheng J.-F."/>
            <person name="Bruce D."/>
            <person name="Goodwin L."/>
            <person name="Pitluck S."/>
            <person name="Chertkov O."/>
            <person name="Misra M."/>
            <person name="Detter J.C."/>
            <person name="Han C."/>
            <person name="Tapia R."/>
            <person name="Land M."/>
            <person name="Hauser L."/>
            <person name="Kyrpides N."/>
            <person name="Ovchinnikova G."/>
            <person name="Mavrommatis K.M."/>
            <person name="Tiwari R.P."/>
            <person name="Howieson J.G."/>
            <person name="O'Hara G.W."/>
            <person name="Nandasena K.G."/>
            <person name="Woyke T."/>
        </authorList>
    </citation>
    <scope>NUCLEOTIDE SEQUENCE [LARGE SCALE GENOMIC DNA]</scope>
    <source>
        <strain evidence="3">LMG 24607 / HAMBI 3007 / WSM2075</strain>
    </source>
</reference>
<proteinExistence type="predicted"/>
<sequence>MRQHMLNGWLAAALLALTCLLGATAYAEVKQAPPRIACLQGNVDVRASATTCAICGPAHCEGMAPRS</sequence>
<protein>
    <submittedName>
        <fullName evidence="2">Uncharacterized protein</fullName>
    </submittedName>
</protein>
<evidence type="ECO:0000313" key="3">
    <source>
        <dbReference type="Proteomes" id="UP000001623"/>
    </source>
</evidence>
<dbReference type="Proteomes" id="UP000001623">
    <property type="component" value="Chromosome"/>
</dbReference>
<organism evidence="2 3">
    <name type="scientific">Mesorhizobium opportunistum (strain LMG 24607 / HAMBI 3007 / WSM2075)</name>
    <dbReference type="NCBI Taxonomy" id="536019"/>
    <lineage>
        <taxon>Bacteria</taxon>
        <taxon>Pseudomonadati</taxon>
        <taxon>Pseudomonadota</taxon>
        <taxon>Alphaproteobacteria</taxon>
        <taxon>Hyphomicrobiales</taxon>
        <taxon>Phyllobacteriaceae</taxon>
        <taxon>Mesorhizobium</taxon>
    </lineage>
</organism>
<evidence type="ECO:0000313" key="2">
    <source>
        <dbReference type="EMBL" id="AEH86826.1"/>
    </source>
</evidence>
<dbReference type="AlphaFoldDB" id="F7YEM1"/>
<dbReference type="EMBL" id="CP002279">
    <property type="protein sequence ID" value="AEH86826.1"/>
    <property type="molecule type" value="Genomic_DNA"/>
</dbReference>
<feature type="chain" id="PRO_5003366603" evidence="1">
    <location>
        <begin position="28"/>
        <end position="67"/>
    </location>
</feature>
<keyword evidence="1" id="KW-0732">Signal</keyword>
<dbReference type="HOGENOM" id="CLU_2844769_0_0_5"/>
<dbReference type="KEGG" id="mop:Mesop_2350"/>
<dbReference type="RefSeq" id="WP_013893545.1">
    <property type="nucleotide sequence ID" value="NC_015675.1"/>
</dbReference>